<protein>
    <submittedName>
        <fullName evidence="1">Uncharacterized protein</fullName>
    </submittedName>
</protein>
<dbReference type="EMBL" id="MEUI01000039">
    <property type="protein sequence ID" value="OGC33159.1"/>
    <property type="molecule type" value="Genomic_DNA"/>
</dbReference>
<evidence type="ECO:0000313" key="1">
    <source>
        <dbReference type="EMBL" id="OGC33159.1"/>
    </source>
</evidence>
<comment type="caution">
    <text evidence="1">The sequence shown here is derived from an EMBL/GenBank/DDBJ whole genome shotgun (WGS) entry which is preliminary data.</text>
</comment>
<accession>A0A1F4TKQ1</accession>
<dbReference type="Proteomes" id="UP000177309">
    <property type="component" value="Unassembled WGS sequence"/>
</dbReference>
<proteinExistence type="predicted"/>
<name>A0A1F4TKQ1_UNCSA</name>
<gene>
    <name evidence="1" type="ORF">A2462_06330</name>
</gene>
<organism evidence="1 2">
    <name type="scientific">candidate division WOR-1 bacterium RIFOXYC2_FULL_41_25</name>
    <dbReference type="NCBI Taxonomy" id="1802586"/>
    <lineage>
        <taxon>Bacteria</taxon>
        <taxon>Bacillati</taxon>
        <taxon>Saganbacteria</taxon>
    </lineage>
</organism>
<dbReference type="SUPFAM" id="SSF53474">
    <property type="entry name" value="alpha/beta-Hydrolases"/>
    <property type="match status" value="1"/>
</dbReference>
<reference evidence="1 2" key="1">
    <citation type="journal article" date="2016" name="Nat. Commun.">
        <title>Thousands of microbial genomes shed light on interconnected biogeochemical processes in an aquifer system.</title>
        <authorList>
            <person name="Anantharaman K."/>
            <person name="Brown C.T."/>
            <person name="Hug L.A."/>
            <person name="Sharon I."/>
            <person name="Castelle C.J."/>
            <person name="Probst A.J."/>
            <person name="Thomas B.C."/>
            <person name="Singh A."/>
            <person name="Wilkins M.J."/>
            <person name="Karaoz U."/>
            <person name="Brodie E.L."/>
            <person name="Williams K.H."/>
            <person name="Hubbard S.S."/>
            <person name="Banfield J.F."/>
        </authorList>
    </citation>
    <scope>NUCLEOTIDE SEQUENCE [LARGE SCALE GENOMIC DNA]</scope>
</reference>
<evidence type="ECO:0000313" key="2">
    <source>
        <dbReference type="Proteomes" id="UP000177309"/>
    </source>
</evidence>
<dbReference type="Gene3D" id="3.40.50.1820">
    <property type="entry name" value="alpha/beta hydrolase"/>
    <property type="match status" value="1"/>
</dbReference>
<sequence>MGRAVDALASAYQRVHIFGQDKAPKARKCKIAGSDVIVHEAKRPLGVGKTSGIHKRNLLIQDAADPFGFVHYLPYFYHPDNFNPNWPILVFIPGLLCNGNHPRIAPYGGSYRDLDMTQSLLNLLVLKGCRVVLVNSRNTKWINKRFVVNKLGVKNTFPKGGITFNKMSDDLSFYYSVVPELLGEEGGSSGAKEVVAWPFSYGCVKQANDFVRNGVHPRLVGNIPCGMPISLDSDKYVMGLAQRAADIFPAWTGIQPLYFLGDQLPHLKPLMKRIPNSVARRMELIKNAFCLDNTNLEAVFDVMSYVLESADTDTVDCFIHWIKDAKGVSDRVNGKSFLQQLAENEAVRALPTLVVSGKEDQLAPEKDGKLLSEGIGAEWFVMNNTGHVDMLMGHNYLLLAIRMLTFMEQHYGLAVR</sequence>
<dbReference type="AlphaFoldDB" id="A0A1F4TKQ1"/>
<dbReference type="InterPro" id="IPR029058">
    <property type="entry name" value="AB_hydrolase_fold"/>
</dbReference>